<accession>A0AA36A404</accession>
<evidence type="ECO:0000313" key="2">
    <source>
        <dbReference type="Proteomes" id="UP001177003"/>
    </source>
</evidence>
<sequence>MSLSLSFEPIHQNSTLYHRHLNPSSKPQNTTIYCLPPVLGACHQKPSRIIAASINNHHRVPTATARSHCPYCFSFTDSIVFRSPPAASFFPSSFPVSLNNNEVAEAAEAASAIGALSFTNQCRRHRYFFPPSYPSPFASILIELVGTGSGSSETAITAHCRRYCRAMTPPHPVTI</sequence>
<dbReference type="EMBL" id="OX465085">
    <property type="protein sequence ID" value="CAI9302782.1"/>
    <property type="molecule type" value="Genomic_DNA"/>
</dbReference>
<keyword evidence="2" id="KW-1185">Reference proteome</keyword>
<dbReference type="AlphaFoldDB" id="A0AA36A404"/>
<gene>
    <name evidence="1" type="ORF">LSALG_LOCUS41250</name>
</gene>
<protein>
    <submittedName>
        <fullName evidence="1">Uncharacterized protein</fullName>
    </submittedName>
</protein>
<organism evidence="1 2">
    <name type="scientific">Lactuca saligna</name>
    <name type="common">Willowleaf lettuce</name>
    <dbReference type="NCBI Taxonomy" id="75948"/>
    <lineage>
        <taxon>Eukaryota</taxon>
        <taxon>Viridiplantae</taxon>
        <taxon>Streptophyta</taxon>
        <taxon>Embryophyta</taxon>
        <taxon>Tracheophyta</taxon>
        <taxon>Spermatophyta</taxon>
        <taxon>Magnoliopsida</taxon>
        <taxon>eudicotyledons</taxon>
        <taxon>Gunneridae</taxon>
        <taxon>Pentapetalae</taxon>
        <taxon>asterids</taxon>
        <taxon>campanulids</taxon>
        <taxon>Asterales</taxon>
        <taxon>Asteraceae</taxon>
        <taxon>Cichorioideae</taxon>
        <taxon>Cichorieae</taxon>
        <taxon>Lactucinae</taxon>
        <taxon>Lactuca</taxon>
    </lineage>
</organism>
<dbReference type="Proteomes" id="UP001177003">
    <property type="component" value="Chromosome 9"/>
</dbReference>
<proteinExistence type="predicted"/>
<reference evidence="1" key="1">
    <citation type="submission" date="2023-04" db="EMBL/GenBank/DDBJ databases">
        <authorList>
            <person name="Vijverberg K."/>
            <person name="Xiong W."/>
            <person name="Schranz E."/>
        </authorList>
    </citation>
    <scope>NUCLEOTIDE SEQUENCE</scope>
</reference>
<evidence type="ECO:0000313" key="1">
    <source>
        <dbReference type="EMBL" id="CAI9302782.1"/>
    </source>
</evidence>
<name>A0AA36A404_LACSI</name>